<proteinExistence type="predicted"/>
<evidence type="ECO:0000313" key="2">
    <source>
        <dbReference type="RefSeq" id="XP_030987219.1"/>
    </source>
</evidence>
<gene>
    <name evidence="2" type="ORF">PgNI_02132</name>
</gene>
<reference evidence="2" key="3">
    <citation type="submission" date="2025-08" db="UniProtKB">
        <authorList>
            <consortium name="RefSeq"/>
        </authorList>
    </citation>
    <scope>IDENTIFICATION</scope>
    <source>
        <strain evidence="2">NI907</strain>
    </source>
</reference>
<sequence length="95" mass="10646">MSIFSEENMERLASPQGCLTDWQKQRPCLPCRCPRAPHVKISFCLITCLVGRHHFSPLGPEAGLDEVQQLGDGSAVTISKIDRCLEIERHKDAGW</sequence>
<dbReference type="Proteomes" id="UP000515153">
    <property type="component" value="Unplaced"/>
</dbReference>
<organism evidence="1 2">
    <name type="scientific">Pyricularia grisea</name>
    <name type="common">Crabgrass-specific blast fungus</name>
    <name type="synonym">Magnaporthe grisea</name>
    <dbReference type="NCBI Taxonomy" id="148305"/>
    <lineage>
        <taxon>Eukaryota</taxon>
        <taxon>Fungi</taxon>
        <taxon>Dikarya</taxon>
        <taxon>Ascomycota</taxon>
        <taxon>Pezizomycotina</taxon>
        <taxon>Sordariomycetes</taxon>
        <taxon>Sordariomycetidae</taxon>
        <taxon>Magnaporthales</taxon>
        <taxon>Pyriculariaceae</taxon>
        <taxon>Pyricularia</taxon>
    </lineage>
</organism>
<reference evidence="2" key="2">
    <citation type="submission" date="2019-10" db="EMBL/GenBank/DDBJ databases">
        <authorList>
            <consortium name="NCBI Genome Project"/>
        </authorList>
    </citation>
    <scope>NUCLEOTIDE SEQUENCE</scope>
    <source>
        <strain evidence="2">NI907</strain>
    </source>
</reference>
<dbReference type="RefSeq" id="XP_030987219.1">
    <property type="nucleotide sequence ID" value="XM_031122199.1"/>
</dbReference>
<dbReference type="GeneID" id="41957111"/>
<dbReference type="KEGG" id="pgri:PgNI_02132"/>
<dbReference type="AlphaFoldDB" id="A0A6P8BJP3"/>
<protein>
    <submittedName>
        <fullName evidence="2">Uncharacterized protein</fullName>
    </submittedName>
</protein>
<keyword evidence="1" id="KW-1185">Reference proteome</keyword>
<accession>A0A6P8BJP3</accession>
<name>A0A6P8BJP3_PYRGI</name>
<evidence type="ECO:0000313" key="1">
    <source>
        <dbReference type="Proteomes" id="UP000515153"/>
    </source>
</evidence>
<reference evidence="2" key="1">
    <citation type="journal article" date="2019" name="Mol. Biol. Evol.">
        <title>Blast fungal genomes show frequent chromosomal changes, gene gains and losses, and effector gene turnover.</title>
        <authorList>
            <person name="Gomez Luciano L.B."/>
            <person name="Jason Tsai I."/>
            <person name="Chuma I."/>
            <person name="Tosa Y."/>
            <person name="Chen Y.H."/>
            <person name="Li J.Y."/>
            <person name="Li M.Y."/>
            <person name="Jade Lu M.Y."/>
            <person name="Nakayashiki H."/>
            <person name="Li W.H."/>
        </authorList>
    </citation>
    <scope>NUCLEOTIDE SEQUENCE</scope>
    <source>
        <strain evidence="2">NI907</strain>
    </source>
</reference>